<dbReference type="InterPro" id="IPR013786">
    <property type="entry name" value="AcylCoA_DH/ox_N"/>
</dbReference>
<dbReference type="RefSeq" id="WP_344337688.1">
    <property type="nucleotide sequence ID" value="NZ_BAAAPZ010000012.1"/>
</dbReference>
<organism evidence="5 6">
    <name type="scientific">Brevibacterium salitolerans</name>
    <dbReference type="NCBI Taxonomy" id="1403566"/>
    <lineage>
        <taxon>Bacteria</taxon>
        <taxon>Bacillati</taxon>
        <taxon>Actinomycetota</taxon>
        <taxon>Actinomycetes</taxon>
        <taxon>Micrococcales</taxon>
        <taxon>Brevibacteriaceae</taxon>
        <taxon>Brevibacterium</taxon>
    </lineage>
</organism>
<evidence type="ECO:0000256" key="2">
    <source>
        <dbReference type="SAM" id="MobiDB-lite"/>
    </source>
</evidence>
<evidence type="ECO:0000256" key="1">
    <source>
        <dbReference type="ARBA" id="ARBA00023002"/>
    </source>
</evidence>
<dbReference type="PANTHER" id="PTHR43884">
    <property type="entry name" value="ACYL-COA DEHYDROGENASE"/>
    <property type="match status" value="1"/>
</dbReference>
<keyword evidence="6" id="KW-1185">Reference proteome</keyword>
<reference evidence="6" key="1">
    <citation type="journal article" date="2019" name="Int. J. Syst. Evol. Microbiol.">
        <title>The Global Catalogue of Microorganisms (GCM) 10K type strain sequencing project: providing services to taxonomists for standard genome sequencing and annotation.</title>
        <authorList>
            <consortium name="The Broad Institute Genomics Platform"/>
            <consortium name="The Broad Institute Genome Sequencing Center for Infectious Disease"/>
            <person name="Wu L."/>
            <person name="Ma J."/>
        </authorList>
    </citation>
    <scope>NUCLEOTIDE SEQUENCE [LARGE SCALE GENOMIC DNA]</scope>
    <source>
        <strain evidence="6">JCM 15900</strain>
    </source>
</reference>
<evidence type="ECO:0000259" key="3">
    <source>
        <dbReference type="Pfam" id="PF02771"/>
    </source>
</evidence>
<dbReference type="InterPro" id="IPR009100">
    <property type="entry name" value="AcylCoA_DH/oxidase_NM_dom_sf"/>
</dbReference>
<dbReference type="InterPro" id="IPR046373">
    <property type="entry name" value="Acyl-CoA_Oxase/DH_mid-dom_sf"/>
</dbReference>
<accession>A0ABN2X0Q9</accession>
<keyword evidence="1" id="KW-0560">Oxidoreductase</keyword>
<sequence>MTDREQRHAELAEQYLPEELLQRFRERAAVYDAENRFFDEDLEELRERGYLTLFVPTAHGGPGLSLNQVSRLQQRLATAAPATALAVNMHLMCTGVVKALDDRGDDSLNWVFDEVMAGEIFAFGISEPSNDWVMQGSTTTAVPDGEGGYRLSGVKIFTSLSPVWTRLIAHGLDETTDPEAPALVYGFLERTPEEARAQYAAARGVGENASGTDGAGAAAGEPGPGDGITVSGDWDVMGMRASQSRATILDGARMPAHRVARRIEPGPVPDLLTFAITSGFQLLIASVYAGVARRALELGAEGLKARRSLKKDMTYAEVPESRVRLADAHLEFMAVPAQLETYTREFDELTDHGAGWPLRLVSARINASTAARRCAETALMCTSGRGFGNAHELSRLFRDATAGLFHPPSEDAARPMYAAALLDD</sequence>
<dbReference type="Gene3D" id="1.20.140.10">
    <property type="entry name" value="Butyryl-CoA Dehydrogenase, subunit A, domain 3"/>
    <property type="match status" value="1"/>
</dbReference>
<dbReference type="PIRSF" id="PIRSF016578">
    <property type="entry name" value="HsaA"/>
    <property type="match status" value="1"/>
</dbReference>
<dbReference type="InterPro" id="IPR036250">
    <property type="entry name" value="AcylCo_DH-like_C"/>
</dbReference>
<dbReference type="Pfam" id="PF02771">
    <property type="entry name" value="Acyl-CoA_dh_N"/>
    <property type="match status" value="1"/>
</dbReference>
<dbReference type="EMBL" id="BAAAPZ010000012">
    <property type="protein sequence ID" value="GAA2101982.1"/>
    <property type="molecule type" value="Genomic_DNA"/>
</dbReference>
<feature type="domain" description="Acyl-CoA dehydrogenase/oxidase N-terminal" evidence="3">
    <location>
        <begin position="10"/>
        <end position="94"/>
    </location>
</feature>
<proteinExistence type="predicted"/>
<dbReference type="Pfam" id="PF08028">
    <property type="entry name" value="Acyl-CoA_dh_2"/>
    <property type="match status" value="1"/>
</dbReference>
<feature type="compositionally biased region" description="Low complexity" evidence="2">
    <location>
        <begin position="209"/>
        <end position="221"/>
    </location>
</feature>
<feature type="region of interest" description="Disordered" evidence="2">
    <location>
        <begin position="202"/>
        <end position="228"/>
    </location>
</feature>
<dbReference type="Proteomes" id="UP001500984">
    <property type="component" value="Unassembled WGS sequence"/>
</dbReference>
<dbReference type="SUPFAM" id="SSF47203">
    <property type="entry name" value="Acyl-CoA dehydrogenase C-terminal domain-like"/>
    <property type="match status" value="1"/>
</dbReference>
<protein>
    <submittedName>
        <fullName evidence="5">Acyl-CoA dehydrogenase family protein</fullName>
    </submittedName>
</protein>
<dbReference type="PANTHER" id="PTHR43884:SF25">
    <property type="entry name" value="ACYL-COA DEHYDROGENASE YDBM-RELATED"/>
    <property type="match status" value="1"/>
</dbReference>
<evidence type="ECO:0000259" key="4">
    <source>
        <dbReference type="Pfam" id="PF08028"/>
    </source>
</evidence>
<dbReference type="SUPFAM" id="SSF56645">
    <property type="entry name" value="Acyl-CoA dehydrogenase NM domain-like"/>
    <property type="match status" value="1"/>
</dbReference>
<evidence type="ECO:0000313" key="6">
    <source>
        <dbReference type="Proteomes" id="UP001500984"/>
    </source>
</evidence>
<gene>
    <name evidence="5" type="ORF">GCM10009823_25140</name>
</gene>
<dbReference type="InterPro" id="IPR037069">
    <property type="entry name" value="AcylCoA_DH/ox_N_sf"/>
</dbReference>
<dbReference type="InterPro" id="IPR013107">
    <property type="entry name" value="Acyl-CoA_DH_C"/>
</dbReference>
<name>A0ABN2X0Q9_9MICO</name>
<feature type="domain" description="Acyl-CoA dehydrogenase C-terminal" evidence="4">
    <location>
        <begin position="282"/>
        <end position="406"/>
    </location>
</feature>
<dbReference type="Gene3D" id="1.10.540.10">
    <property type="entry name" value="Acyl-CoA dehydrogenase/oxidase, N-terminal domain"/>
    <property type="match status" value="1"/>
</dbReference>
<comment type="caution">
    <text evidence="5">The sequence shown here is derived from an EMBL/GenBank/DDBJ whole genome shotgun (WGS) entry which is preliminary data.</text>
</comment>
<evidence type="ECO:0000313" key="5">
    <source>
        <dbReference type="EMBL" id="GAA2101982.1"/>
    </source>
</evidence>
<dbReference type="Gene3D" id="2.40.110.10">
    <property type="entry name" value="Butyryl-CoA Dehydrogenase, subunit A, domain 2"/>
    <property type="match status" value="2"/>
</dbReference>